<gene>
    <name evidence="14" type="primary">NUS1</name>
</gene>
<dbReference type="Gene3D" id="3.40.1180.10">
    <property type="entry name" value="Decaprenyl diphosphate synthase-like"/>
    <property type="match status" value="1"/>
</dbReference>
<keyword evidence="10" id="KW-1133">Transmembrane helix</keyword>
<keyword evidence="6" id="KW-0808">Transferase</keyword>
<dbReference type="SUPFAM" id="SSF64005">
    <property type="entry name" value="Undecaprenyl diphosphate synthase"/>
    <property type="match status" value="1"/>
</dbReference>
<proteinExistence type="inferred from homology"/>
<dbReference type="InParanoid" id="A0A6P8R4H0"/>
<evidence type="ECO:0000256" key="8">
    <source>
        <dbReference type="ARBA" id="ARBA00022824"/>
    </source>
</evidence>
<evidence type="ECO:0000256" key="9">
    <source>
        <dbReference type="ARBA" id="ARBA00022842"/>
    </source>
</evidence>
<dbReference type="OrthoDB" id="19639at2759"/>
<comment type="subcellular location">
    <subcellularLocation>
        <location evidence="2">Endoplasmic reticulum membrane</location>
    </subcellularLocation>
</comment>
<dbReference type="PANTHER" id="PTHR21528:SF0">
    <property type="entry name" value="DEHYDRODOLICHYL DIPHOSPHATE SYNTHASE COMPLEX SUBUNIT NUS1"/>
    <property type="match status" value="1"/>
</dbReference>
<dbReference type="InterPro" id="IPR036424">
    <property type="entry name" value="UPP_synth-like_sf"/>
</dbReference>
<dbReference type="FunCoup" id="A0A6P8R4H0">
    <property type="interactions" value="1447"/>
</dbReference>
<dbReference type="CTD" id="116150"/>
<evidence type="ECO:0000256" key="5">
    <source>
        <dbReference type="ARBA" id="ARBA00012596"/>
    </source>
</evidence>
<name>A0A6P8R4H0_GEOSA</name>
<sequence>MPALYELAWRFLHTLLCLQRTLLLWFRTRLWNWGWVYRLGRLATAVLVPTAFGFQKRAAGRGEGKGRLHGGGARWRVRWRTDARSLRKVPVHVGLLVADEEEEQQQREPGYVEVANLVVWCMAVGISYVSVYDSQGIFKRNNARLMEEILKQQQELLGLDCSKYSELSMDKTEPAMTCQTAVRVLSPEDGKEDIARAAHEFCQLVAQRQRQPSDLSVKVFDSLLRSSKDFPEPDLVLKFGPMDSTLGFLPWHLRLTEIISLPSYLSISYSDFFSALYRYASCEQRLGK</sequence>
<dbReference type="EC" id="2.5.1.87" evidence="5"/>
<evidence type="ECO:0000256" key="12">
    <source>
        <dbReference type="ARBA" id="ARBA00047353"/>
    </source>
</evidence>
<dbReference type="KEGG" id="gsh:117357297"/>
<evidence type="ECO:0000256" key="4">
    <source>
        <dbReference type="ARBA" id="ARBA00005432"/>
    </source>
</evidence>
<comment type="pathway">
    <text evidence="3">Protein modification; protein glycosylation.</text>
</comment>
<dbReference type="RefSeq" id="XP_033793561.1">
    <property type="nucleotide sequence ID" value="XM_033937670.1"/>
</dbReference>
<comment type="cofactor">
    <cofactor evidence="1">
        <name>Mg(2+)</name>
        <dbReference type="ChEBI" id="CHEBI:18420"/>
    </cofactor>
</comment>
<accession>A0A6P8R4H0</accession>
<reference evidence="14" key="1">
    <citation type="submission" date="2025-08" db="UniProtKB">
        <authorList>
            <consortium name="RefSeq"/>
        </authorList>
    </citation>
    <scope>IDENTIFICATION</scope>
</reference>
<evidence type="ECO:0000256" key="10">
    <source>
        <dbReference type="ARBA" id="ARBA00022989"/>
    </source>
</evidence>
<comment type="similarity">
    <text evidence="4">Belongs to the UPP synthase family.</text>
</comment>
<evidence type="ECO:0000256" key="7">
    <source>
        <dbReference type="ARBA" id="ARBA00022692"/>
    </source>
</evidence>
<keyword evidence="13" id="KW-1185">Reference proteome</keyword>
<keyword evidence="11" id="KW-0472">Membrane</keyword>
<dbReference type="GO" id="GO:1904423">
    <property type="term" value="C:dehydrodolichyl diphosphate synthase complex"/>
    <property type="evidence" value="ECO:0007669"/>
    <property type="project" value="InterPro"/>
</dbReference>
<evidence type="ECO:0000256" key="1">
    <source>
        <dbReference type="ARBA" id="ARBA00001946"/>
    </source>
</evidence>
<dbReference type="GO" id="GO:0005789">
    <property type="term" value="C:endoplasmic reticulum membrane"/>
    <property type="evidence" value="ECO:0007669"/>
    <property type="project" value="UniProtKB-SubCell"/>
</dbReference>
<dbReference type="PANTHER" id="PTHR21528">
    <property type="entry name" value="DEHYDRODOLICHYL DIPHOSPHATE SYNTHASE COMPLEX SUBUNIT NUS1"/>
    <property type="match status" value="1"/>
</dbReference>
<dbReference type="GeneID" id="117357297"/>
<protein>
    <recommendedName>
        <fullName evidence="5">ditrans,polycis-polyprenyl diphosphate synthase [(2E,6E)-farnesyldiphosphate specific]</fullName>
        <ecNumber evidence="5">2.5.1.87</ecNumber>
    </recommendedName>
</protein>
<dbReference type="GO" id="GO:0045547">
    <property type="term" value="F:ditrans,polycis-polyprenyl diphosphate synthase [(2E,6E)-farnesyl diphosphate specific] activity"/>
    <property type="evidence" value="ECO:0007669"/>
    <property type="project" value="UniProtKB-EC"/>
</dbReference>
<dbReference type="AlphaFoldDB" id="A0A6P8R4H0"/>
<keyword evidence="8" id="KW-0256">Endoplasmic reticulum</keyword>
<evidence type="ECO:0000256" key="2">
    <source>
        <dbReference type="ARBA" id="ARBA00004586"/>
    </source>
</evidence>
<evidence type="ECO:0000313" key="13">
    <source>
        <dbReference type="Proteomes" id="UP000515159"/>
    </source>
</evidence>
<evidence type="ECO:0000313" key="14">
    <source>
        <dbReference type="RefSeq" id="XP_033793561.1"/>
    </source>
</evidence>
<keyword evidence="7" id="KW-0812">Transmembrane</keyword>
<dbReference type="InterPro" id="IPR038887">
    <property type="entry name" value="Nus1/NgBR"/>
</dbReference>
<evidence type="ECO:0000256" key="6">
    <source>
        <dbReference type="ARBA" id="ARBA00022679"/>
    </source>
</evidence>
<evidence type="ECO:0000256" key="3">
    <source>
        <dbReference type="ARBA" id="ARBA00004922"/>
    </source>
</evidence>
<evidence type="ECO:0000256" key="11">
    <source>
        <dbReference type="ARBA" id="ARBA00023136"/>
    </source>
</evidence>
<dbReference type="Proteomes" id="UP000515159">
    <property type="component" value="Chromosome 3"/>
</dbReference>
<organism evidence="13 14">
    <name type="scientific">Geotrypetes seraphini</name>
    <name type="common">Gaboon caecilian</name>
    <name type="synonym">Caecilia seraphini</name>
    <dbReference type="NCBI Taxonomy" id="260995"/>
    <lineage>
        <taxon>Eukaryota</taxon>
        <taxon>Metazoa</taxon>
        <taxon>Chordata</taxon>
        <taxon>Craniata</taxon>
        <taxon>Vertebrata</taxon>
        <taxon>Euteleostomi</taxon>
        <taxon>Amphibia</taxon>
        <taxon>Gymnophiona</taxon>
        <taxon>Geotrypetes</taxon>
    </lineage>
</organism>
<keyword evidence="9" id="KW-0460">Magnesium</keyword>
<comment type="catalytic activity">
    <reaction evidence="12">
        <text>n isopentenyl diphosphate + (2E,6E)-farnesyl diphosphate = a di-trans,poly-cis-polyprenyl diphosphate + n diphosphate</text>
        <dbReference type="Rhea" id="RHEA:53008"/>
        <dbReference type="Rhea" id="RHEA-COMP:19494"/>
        <dbReference type="ChEBI" id="CHEBI:33019"/>
        <dbReference type="ChEBI" id="CHEBI:128769"/>
        <dbReference type="ChEBI" id="CHEBI:136960"/>
        <dbReference type="ChEBI" id="CHEBI:175763"/>
        <dbReference type="EC" id="2.5.1.87"/>
    </reaction>
</comment>
<dbReference type="UniPathway" id="UPA00378"/>